<dbReference type="InterPro" id="IPR003439">
    <property type="entry name" value="ABC_transporter-like_ATP-bd"/>
</dbReference>
<evidence type="ECO:0000256" key="5">
    <source>
        <dbReference type="ARBA" id="ARBA00022840"/>
    </source>
</evidence>
<evidence type="ECO:0000256" key="3">
    <source>
        <dbReference type="ARBA" id="ARBA00022692"/>
    </source>
</evidence>
<dbReference type="InterPro" id="IPR011527">
    <property type="entry name" value="ABC1_TM_dom"/>
</dbReference>
<keyword evidence="6 8" id="KW-1133">Transmembrane helix</keyword>
<evidence type="ECO:0000259" key="10">
    <source>
        <dbReference type="PROSITE" id="PS50929"/>
    </source>
</evidence>
<evidence type="ECO:0000256" key="1">
    <source>
        <dbReference type="ARBA" id="ARBA00004651"/>
    </source>
</evidence>
<proteinExistence type="predicted"/>
<dbReference type="GO" id="GO:0015421">
    <property type="term" value="F:ABC-type oligopeptide transporter activity"/>
    <property type="evidence" value="ECO:0007669"/>
    <property type="project" value="TreeGrafter"/>
</dbReference>
<dbReference type="GO" id="GO:0005524">
    <property type="term" value="F:ATP binding"/>
    <property type="evidence" value="ECO:0007669"/>
    <property type="project" value="UniProtKB-KW"/>
</dbReference>
<dbReference type="InterPro" id="IPR017871">
    <property type="entry name" value="ABC_transporter-like_CS"/>
</dbReference>
<dbReference type="PANTHER" id="PTHR43394:SF1">
    <property type="entry name" value="ATP-BINDING CASSETTE SUB-FAMILY B MEMBER 10, MITOCHONDRIAL"/>
    <property type="match status" value="1"/>
</dbReference>
<dbReference type="GO" id="GO:0005886">
    <property type="term" value="C:plasma membrane"/>
    <property type="evidence" value="ECO:0007669"/>
    <property type="project" value="UniProtKB-SubCell"/>
</dbReference>
<keyword evidence="12" id="KW-1185">Reference proteome</keyword>
<feature type="domain" description="ABC transporter" evidence="9">
    <location>
        <begin position="331"/>
        <end position="565"/>
    </location>
</feature>
<gene>
    <name evidence="11" type="ORF">HGG79_15390</name>
</gene>
<accession>A0A923J2T7</accession>
<dbReference type="InterPro" id="IPR039421">
    <property type="entry name" value="Type_1_exporter"/>
</dbReference>
<keyword evidence="3 8" id="KW-0812">Transmembrane</keyword>
<dbReference type="GO" id="GO:0016887">
    <property type="term" value="F:ATP hydrolysis activity"/>
    <property type="evidence" value="ECO:0007669"/>
    <property type="project" value="InterPro"/>
</dbReference>
<evidence type="ECO:0000256" key="7">
    <source>
        <dbReference type="ARBA" id="ARBA00023136"/>
    </source>
</evidence>
<dbReference type="SUPFAM" id="SSF52540">
    <property type="entry name" value="P-loop containing nucleoside triphosphate hydrolases"/>
    <property type="match status" value="1"/>
</dbReference>
<comment type="caution">
    <text evidence="11">The sequence shown here is derived from an EMBL/GenBank/DDBJ whole genome shotgun (WGS) entry which is preliminary data.</text>
</comment>
<feature type="transmembrane region" description="Helical" evidence="8">
    <location>
        <begin position="275"/>
        <end position="296"/>
    </location>
</feature>
<feature type="transmembrane region" description="Helical" evidence="8">
    <location>
        <begin position="155"/>
        <end position="172"/>
    </location>
</feature>
<dbReference type="RefSeq" id="WP_173680287.1">
    <property type="nucleotide sequence ID" value="NZ_JAAZWO010000023.1"/>
</dbReference>
<evidence type="ECO:0000313" key="12">
    <source>
        <dbReference type="Proteomes" id="UP000563151"/>
    </source>
</evidence>
<feature type="transmembrane region" description="Helical" evidence="8">
    <location>
        <begin position="128"/>
        <end position="149"/>
    </location>
</feature>
<evidence type="ECO:0000256" key="4">
    <source>
        <dbReference type="ARBA" id="ARBA00022741"/>
    </source>
</evidence>
<evidence type="ECO:0000256" key="8">
    <source>
        <dbReference type="SAM" id="Phobius"/>
    </source>
</evidence>
<dbReference type="PROSITE" id="PS00211">
    <property type="entry name" value="ABC_TRANSPORTER_1"/>
    <property type="match status" value="1"/>
</dbReference>
<organism evidence="11 12">
    <name type="scientific">Clostridium tetanomorphum</name>
    <dbReference type="NCBI Taxonomy" id="1553"/>
    <lineage>
        <taxon>Bacteria</taxon>
        <taxon>Bacillati</taxon>
        <taxon>Bacillota</taxon>
        <taxon>Clostridia</taxon>
        <taxon>Eubacteriales</taxon>
        <taxon>Clostridiaceae</taxon>
        <taxon>Clostridium</taxon>
    </lineage>
</organism>
<reference evidence="11 12" key="1">
    <citation type="submission" date="2020-04" db="EMBL/GenBank/DDBJ databases">
        <title>Genomic insights into acetone-butanol-ethanol (ABE) fermentation by sequencing solventogenic clostridia strains.</title>
        <authorList>
            <person name="Brown S."/>
        </authorList>
    </citation>
    <scope>NUCLEOTIDE SEQUENCE [LARGE SCALE GENOMIC DNA]</scope>
    <source>
        <strain evidence="11 12">DJ011</strain>
    </source>
</reference>
<dbReference type="PROSITE" id="PS50893">
    <property type="entry name" value="ABC_TRANSPORTER_2"/>
    <property type="match status" value="1"/>
</dbReference>
<evidence type="ECO:0000313" key="11">
    <source>
        <dbReference type="EMBL" id="MBC2399145.1"/>
    </source>
</evidence>
<dbReference type="Pfam" id="PF00664">
    <property type="entry name" value="ABC_membrane"/>
    <property type="match status" value="1"/>
</dbReference>
<dbReference type="FunFam" id="3.40.50.300:FF:000287">
    <property type="entry name" value="Multidrug ABC transporter ATP-binding protein"/>
    <property type="match status" value="1"/>
</dbReference>
<keyword evidence="5 11" id="KW-0067">ATP-binding</keyword>
<dbReference type="PANTHER" id="PTHR43394">
    <property type="entry name" value="ATP-DEPENDENT PERMEASE MDL1, MITOCHONDRIAL"/>
    <property type="match status" value="1"/>
</dbReference>
<dbReference type="InterPro" id="IPR003593">
    <property type="entry name" value="AAA+_ATPase"/>
</dbReference>
<dbReference type="Proteomes" id="UP000563151">
    <property type="component" value="Unassembled WGS sequence"/>
</dbReference>
<feature type="domain" description="ABC transmembrane type-1" evidence="10">
    <location>
        <begin position="36"/>
        <end position="300"/>
    </location>
</feature>
<dbReference type="SUPFAM" id="SSF90123">
    <property type="entry name" value="ABC transporter transmembrane region"/>
    <property type="match status" value="1"/>
</dbReference>
<dbReference type="EMBL" id="JAAZWO010000023">
    <property type="protein sequence ID" value="MBC2399145.1"/>
    <property type="molecule type" value="Genomic_DNA"/>
</dbReference>
<evidence type="ECO:0000256" key="6">
    <source>
        <dbReference type="ARBA" id="ARBA00022989"/>
    </source>
</evidence>
<dbReference type="Gene3D" id="3.40.50.300">
    <property type="entry name" value="P-loop containing nucleotide triphosphate hydrolases"/>
    <property type="match status" value="1"/>
</dbReference>
<keyword evidence="7 8" id="KW-0472">Membrane</keyword>
<feature type="transmembrane region" description="Helical" evidence="8">
    <location>
        <begin position="244"/>
        <end position="263"/>
    </location>
</feature>
<feature type="transmembrane region" description="Helical" evidence="8">
    <location>
        <begin position="54"/>
        <end position="71"/>
    </location>
</feature>
<comment type="subcellular location">
    <subcellularLocation>
        <location evidence="1">Cell membrane</location>
        <topology evidence="1">Multi-pass membrane protein</topology>
    </subcellularLocation>
</comment>
<dbReference type="AlphaFoldDB" id="A0A923J2T7"/>
<evidence type="ECO:0000256" key="2">
    <source>
        <dbReference type="ARBA" id="ARBA00022448"/>
    </source>
</evidence>
<protein>
    <submittedName>
        <fullName evidence="11">ABC transporter ATP-binding protein</fullName>
    </submittedName>
</protein>
<name>A0A923J2T7_CLOTT</name>
<evidence type="ECO:0000259" key="9">
    <source>
        <dbReference type="PROSITE" id="PS50893"/>
    </source>
</evidence>
<feature type="transmembrane region" description="Helical" evidence="8">
    <location>
        <begin position="20"/>
        <end position="42"/>
    </location>
</feature>
<dbReference type="Pfam" id="PF00005">
    <property type="entry name" value="ABC_tran"/>
    <property type="match status" value="1"/>
</dbReference>
<keyword evidence="2" id="KW-0813">Transport</keyword>
<sequence>MIRQLKTLLGSRWKDLFKPVIFTALDALGSIGIYIVLFLSVIDVIHGNLTSDKLWIYTSILVSCVVYRVIIYRYGYLLCFDTGFHIAKDVRIEFGNHITMFNLGFFNQRDSGYLLNTLTTDMANFEGILSHALPFSIKAFVVGVLLIITMLLKDIRIGLIQVLIVFLAIPLLKRNKRVIRTYGDKKRTSMNPVISIVMEYIDGMRVFKSHNMIGQSFERMYESLKGETKIQLTAEKALTIPNSLYSVMVSISTPVIMFIGGLFVEKQTLSVDGYIILIVMSISLTAILIFFEHYYLMLMDLSLALDNIEHVYRLKPLPYEKELFKPESNDIKFENVTFQYETGKEVLHGISFSIKHGTKTALVGRSGSGKSTVMNLIARFWDTHNGKITLGGENIKKIKPEALLENMSEVFQDNALLNDTIENNIRIGKSEATMEEIIKAAKIAHAHEFIIEMEKGYKTLISEEGGSLSGGERQRIAIARAILKDAPILILDESTASLDPDNEMKINEALDKLMEGKIVVVIAHRLNTIKNSDQIIVMDEGTIEEMGSHEELINKKGHYYEMIREQEEAINWNIRKDK</sequence>
<dbReference type="InterPro" id="IPR036640">
    <property type="entry name" value="ABC1_TM_sf"/>
</dbReference>
<dbReference type="PROSITE" id="PS50929">
    <property type="entry name" value="ABC_TM1F"/>
    <property type="match status" value="1"/>
</dbReference>
<keyword evidence="4" id="KW-0547">Nucleotide-binding</keyword>
<dbReference type="InterPro" id="IPR027417">
    <property type="entry name" value="P-loop_NTPase"/>
</dbReference>
<dbReference type="Gene3D" id="1.20.1560.10">
    <property type="entry name" value="ABC transporter type 1, transmembrane domain"/>
    <property type="match status" value="1"/>
</dbReference>
<dbReference type="SMART" id="SM00382">
    <property type="entry name" value="AAA"/>
    <property type="match status" value="1"/>
</dbReference>